<evidence type="ECO:0000256" key="2">
    <source>
        <dbReference type="ARBA" id="ARBA00012845"/>
    </source>
</evidence>
<dbReference type="PROSITE" id="PS00062">
    <property type="entry name" value="ALDOKETO_REDUCTASE_2"/>
    <property type="match status" value="1"/>
</dbReference>
<evidence type="ECO:0000256" key="4">
    <source>
        <dbReference type="ARBA" id="ARBA00023002"/>
    </source>
</evidence>
<dbReference type="AlphaFoldDB" id="A0A9X0BBU4"/>
<dbReference type="OrthoDB" id="416253at2759"/>
<evidence type="ECO:0000256" key="3">
    <source>
        <dbReference type="ARBA" id="ARBA00022857"/>
    </source>
</evidence>
<feature type="site" description="Lowers pKa of active site Tyr" evidence="10">
    <location>
        <position position="84"/>
    </location>
</feature>
<keyword evidence="13" id="KW-1185">Reference proteome</keyword>
<dbReference type="RefSeq" id="XP_056491190.1">
    <property type="nucleotide sequence ID" value="XM_056628456.1"/>
</dbReference>
<feature type="domain" description="NADP-dependent oxidoreductase" evidence="11">
    <location>
        <begin position="14"/>
        <end position="338"/>
    </location>
</feature>
<dbReference type="GeneID" id="81367436"/>
<protein>
    <recommendedName>
        <fullName evidence="2">D-xylose reductase [NAD(P)H]</fullName>
        <ecNumber evidence="2">1.1.1.307</ecNumber>
    </recommendedName>
</protein>
<dbReference type="EC" id="1.1.1.307" evidence="2"/>
<dbReference type="PRINTS" id="PR00069">
    <property type="entry name" value="ALDKETRDTASE"/>
</dbReference>
<dbReference type="InterPro" id="IPR018170">
    <property type="entry name" value="Aldo/ket_reductase_CS"/>
</dbReference>
<evidence type="ECO:0000259" key="11">
    <source>
        <dbReference type="Pfam" id="PF00248"/>
    </source>
</evidence>
<evidence type="ECO:0000313" key="13">
    <source>
        <dbReference type="Proteomes" id="UP001147747"/>
    </source>
</evidence>
<dbReference type="InterPro" id="IPR036812">
    <property type="entry name" value="NAD(P)_OxRdtase_dom_sf"/>
</dbReference>
<dbReference type="EMBL" id="JAPZBU010000005">
    <property type="protein sequence ID" value="KAJ5403948.1"/>
    <property type="molecule type" value="Genomic_DNA"/>
</dbReference>
<feature type="binding site" evidence="9">
    <location>
        <position position="117"/>
    </location>
    <ligand>
        <name>substrate</name>
    </ligand>
</feature>
<comment type="similarity">
    <text evidence="1">Belongs to the aldo/keto reductase family.</text>
</comment>
<gene>
    <name evidence="12" type="ORF">N7509_003819</name>
</gene>
<evidence type="ECO:0000256" key="1">
    <source>
        <dbReference type="ARBA" id="ARBA00007905"/>
    </source>
</evidence>
<proteinExistence type="inferred from homology"/>
<comment type="catalytic activity">
    <reaction evidence="6">
        <text>xylitol + NADP(+) = D-xylose + NADPH + H(+)</text>
        <dbReference type="Rhea" id="RHEA:27445"/>
        <dbReference type="ChEBI" id="CHEBI:15378"/>
        <dbReference type="ChEBI" id="CHEBI:17151"/>
        <dbReference type="ChEBI" id="CHEBI:53455"/>
        <dbReference type="ChEBI" id="CHEBI:57783"/>
        <dbReference type="ChEBI" id="CHEBI:58349"/>
        <dbReference type="EC" id="1.1.1.307"/>
    </reaction>
</comment>
<dbReference type="PANTHER" id="PTHR43827">
    <property type="entry name" value="2,5-DIKETO-D-GLUCONIC ACID REDUCTASE"/>
    <property type="match status" value="1"/>
</dbReference>
<dbReference type="Pfam" id="PF00248">
    <property type="entry name" value="Aldo_ket_red"/>
    <property type="match status" value="1"/>
</dbReference>
<evidence type="ECO:0000256" key="9">
    <source>
        <dbReference type="PIRSR" id="PIRSR000097-2"/>
    </source>
</evidence>
<evidence type="ECO:0000256" key="5">
    <source>
        <dbReference type="ARBA" id="ARBA00025065"/>
    </source>
</evidence>
<dbReference type="SUPFAM" id="SSF51430">
    <property type="entry name" value="NAD(P)-linked oxidoreductase"/>
    <property type="match status" value="1"/>
</dbReference>
<dbReference type="PANTHER" id="PTHR43827:SF3">
    <property type="entry name" value="NADP-DEPENDENT OXIDOREDUCTASE DOMAIN-CONTAINING PROTEIN"/>
    <property type="match status" value="1"/>
</dbReference>
<keyword evidence="3" id="KW-0521">NADP</keyword>
<dbReference type="Proteomes" id="UP001147747">
    <property type="component" value="Unassembled WGS sequence"/>
</dbReference>
<evidence type="ECO:0000313" key="12">
    <source>
        <dbReference type="EMBL" id="KAJ5403948.1"/>
    </source>
</evidence>
<evidence type="ECO:0000256" key="10">
    <source>
        <dbReference type="PIRSR" id="PIRSR000097-3"/>
    </source>
</evidence>
<dbReference type="PIRSF" id="PIRSF000097">
    <property type="entry name" value="AKR"/>
    <property type="match status" value="1"/>
</dbReference>
<dbReference type="GO" id="GO:0016616">
    <property type="term" value="F:oxidoreductase activity, acting on the CH-OH group of donors, NAD or NADP as acceptor"/>
    <property type="evidence" value="ECO:0007669"/>
    <property type="project" value="UniProtKB-ARBA"/>
</dbReference>
<keyword evidence="4" id="KW-0560">Oxidoreductase</keyword>
<dbReference type="Gene3D" id="3.20.20.100">
    <property type="entry name" value="NADP-dependent oxidoreductase domain"/>
    <property type="match status" value="1"/>
</dbReference>
<comment type="catalytic activity">
    <reaction evidence="7">
        <text>xylitol + NAD(+) = D-xylose + NADH + H(+)</text>
        <dbReference type="Rhea" id="RHEA:27441"/>
        <dbReference type="ChEBI" id="CHEBI:15378"/>
        <dbReference type="ChEBI" id="CHEBI:17151"/>
        <dbReference type="ChEBI" id="CHEBI:53455"/>
        <dbReference type="ChEBI" id="CHEBI:57540"/>
        <dbReference type="ChEBI" id="CHEBI:57945"/>
        <dbReference type="EC" id="1.1.1.307"/>
    </reaction>
</comment>
<evidence type="ECO:0000256" key="7">
    <source>
        <dbReference type="ARBA" id="ARBA00049485"/>
    </source>
</evidence>
<evidence type="ECO:0000256" key="6">
    <source>
        <dbReference type="ARBA" id="ARBA00047534"/>
    </source>
</evidence>
<comment type="function">
    <text evidence="5">Catalyzes the initial reaction in the xylose utilization pathway by reducing D-xylose into xylitol. Xylose is a major component of hemicelluloses such as xylan. Most fungi utilize D-xylose via three enzymatic reactions, xylose reductase (XR), xylitol dehydrogenase (XDH), and xylulokinase, to form xylulose 5-phosphate, which enters pentose phosphate pathway.</text>
</comment>
<feature type="active site" description="Proton donor" evidence="8">
    <location>
        <position position="59"/>
    </location>
</feature>
<accession>A0A9X0BBU4</accession>
<organism evidence="12 13">
    <name type="scientific">Penicillium cosmopolitanum</name>
    <dbReference type="NCBI Taxonomy" id="1131564"/>
    <lineage>
        <taxon>Eukaryota</taxon>
        <taxon>Fungi</taxon>
        <taxon>Dikarya</taxon>
        <taxon>Ascomycota</taxon>
        <taxon>Pezizomycotina</taxon>
        <taxon>Eurotiomycetes</taxon>
        <taxon>Eurotiomycetidae</taxon>
        <taxon>Eurotiales</taxon>
        <taxon>Aspergillaceae</taxon>
        <taxon>Penicillium</taxon>
    </lineage>
</organism>
<reference evidence="12" key="1">
    <citation type="submission" date="2022-12" db="EMBL/GenBank/DDBJ databases">
        <authorList>
            <person name="Petersen C."/>
        </authorList>
    </citation>
    <scope>NUCLEOTIDE SEQUENCE</scope>
    <source>
        <strain evidence="12">IBT 29677</strain>
    </source>
</reference>
<reference evidence="12" key="2">
    <citation type="journal article" date="2023" name="IMA Fungus">
        <title>Comparative genomic study of the Penicillium genus elucidates a diverse pangenome and 15 lateral gene transfer events.</title>
        <authorList>
            <person name="Petersen C."/>
            <person name="Sorensen T."/>
            <person name="Nielsen M.R."/>
            <person name="Sondergaard T.E."/>
            <person name="Sorensen J.L."/>
            <person name="Fitzpatrick D.A."/>
            <person name="Frisvad J.C."/>
            <person name="Nielsen K.L."/>
        </authorList>
    </citation>
    <scope>NUCLEOTIDE SEQUENCE</scope>
    <source>
        <strain evidence="12">IBT 29677</strain>
    </source>
</reference>
<evidence type="ECO:0000256" key="8">
    <source>
        <dbReference type="PIRSR" id="PIRSR000097-1"/>
    </source>
</evidence>
<sequence>MRAPGLKYIQVPSVGFGTWAAGGETDSITKSPEDPSWCTQAVIDALQTGVRHLDCAWEYGVDREVGEGIRQSGIPREDIFITTKFWPNFADPKNVSMAIDKILDSMGLDYVDLLLAHFPAAIKPSGDLNSAVNFTGATLQDQRCSEEKNGNYLPDLEHCPRAVAAINGFPGVGSFVPTWEAMKSLVRAGKCRAIGVSNFERVHLEEILPYASHEDIPISCNQIEAHPWYPNVELIEFLHKEGILPTIYSPFAPKTFMVKSGVVEGCEFAPNGVTLLQEPVVKEIASSNGMDVGQVLQSWAVQRGTVPLAKSRSKTRIASNMKVRRLSKEDVALLDSLKKDGLSGKSTDVNLLFPGVRLR</sequence>
<dbReference type="CDD" id="cd19071">
    <property type="entry name" value="AKR_AKR1-5-like"/>
    <property type="match status" value="1"/>
</dbReference>
<dbReference type="PROSITE" id="PS00063">
    <property type="entry name" value="ALDOKETO_REDUCTASE_3"/>
    <property type="match status" value="1"/>
</dbReference>
<name>A0A9X0BBU4_9EURO</name>
<comment type="caution">
    <text evidence="12">The sequence shown here is derived from an EMBL/GenBank/DDBJ whole genome shotgun (WGS) entry which is preliminary data.</text>
</comment>
<dbReference type="InterPro" id="IPR023210">
    <property type="entry name" value="NADP_OxRdtase_dom"/>
</dbReference>
<dbReference type="InterPro" id="IPR020471">
    <property type="entry name" value="AKR"/>
</dbReference>